<name>A0ABT9IK41_9MICC</name>
<accession>A0ABT9IK41</accession>
<dbReference type="Gene3D" id="3.40.50.1000">
    <property type="entry name" value="HAD superfamily/HAD-like"/>
    <property type="match status" value="1"/>
</dbReference>
<dbReference type="PANTHER" id="PTHR18901:SF38">
    <property type="entry name" value="PSEUDOURIDINE-5'-PHOSPHATASE"/>
    <property type="match status" value="1"/>
</dbReference>
<sequence length="255" mass="27379">MLSTAPPPLAERRPGTLLRAALWDMDGTLVDTEPYWMAAEHELVESHGGVWSKEQALQLVGNALEDSARVLQKAGVGLSVREIVTTLSGRVMERIREAVPWRPGSREMLDSLVGQGVRCALVTMSERPLASLVVEQLPRPYFEFLVTGDDVARGKPDPEAYLRAMELMRAAEPALDVDNFVAFEDSVPGVSAALASGAVTIGIPHAVPLPDFAGRYSTWESLRGKDAGSVQDVLDGHWAGIDDGGRQAPAGKVSA</sequence>
<dbReference type="NCBIfam" id="TIGR01509">
    <property type="entry name" value="HAD-SF-IA-v3"/>
    <property type="match status" value="1"/>
</dbReference>
<dbReference type="SFLD" id="SFLDS00003">
    <property type="entry name" value="Haloacid_Dehalogenase"/>
    <property type="match status" value="1"/>
</dbReference>
<dbReference type="InterPro" id="IPR023214">
    <property type="entry name" value="HAD_sf"/>
</dbReference>
<dbReference type="SUPFAM" id="SSF56784">
    <property type="entry name" value="HAD-like"/>
    <property type="match status" value="1"/>
</dbReference>
<comment type="caution">
    <text evidence="1">The sequence shown here is derived from an EMBL/GenBank/DDBJ whole genome shotgun (WGS) entry which is preliminary data.</text>
</comment>
<gene>
    <name evidence="1" type="ORF">Q9R02_02105</name>
</gene>
<dbReference type="PANTHER" id="PTHR18901">
    <property type="entry name" value="2-DEOXYGLUCOSE-6-PHOSPHATE PHOSPHATASE 2"/>
    <property type="match status" value="1"/>
</dbReference>
<dbReference type="Proteomes" id="UP001232725">
    <property type="component" value="Unassembled WGS sequence"/>
</dbReference>
<evidence type="ECO:0000313" key="1">
    <source>
        <dbReference type="EMBL" id="MDP5225940.1"/>
    </source>
</evidence>
<keyword evidence="2" id="KW-1185">Reference proteome</keyword>
<dbReference type="InterPro" id="IPR006439">
    <property type="entry name" value="HAD-SF_hydro_IA"/>
</dbReference>
<dbReference type="Pfam" id="PF00702">
    <property type="entry name" value="Hydrolase"/>
    <property type="match status" value="1"/>
</dbReference>
<dbReference type="InterPro" id="IPR023198">
    <property type="entry name" value="PGP-like_dom2"/>
</dbReference>
<protein>
    <submittedName>
        <fullName evidence="1">HAD family phosphatase</fullName>
    </submittedName>
</protein>
<dbReference type="CDD" id="cd07505">
    <property type="entry name" value="HAD_BPGM-like"/>
    <property type="match status" value="1"/>
</dbReference>
<dbReference type="SFLD" id="SFLDG01129">
    <property type="entry name" value="C1.5:_HAD__Beta-PGM__Phosphata"/>
    <property type="match status" value="1"/>
</dbReference>
<proteinExistence type="predicted"/>
<dbReference type="InterPro" id="IPR036412">
    <property type="entry name" value="HAD-like_sf"/>
</dbReference>
<evidence type="ECO:0000313" key="2">
    <source>
        <dbReference type="Proteomes" id="UP001232725"/>
    </source>
</evidence>
<dbReference type="RefSeq" id="WP_305994975.1">
    <property type="nucleotide sequence ID" value="NZ_JAVALS010000001.1"/>
</dbReference>
<dbReference type="Gene3D" id="1.10.150.240">
    <property type="entry name" value="Putative phosphatase, domain 2"/>
    <property type="match status" value="1"/>
</dbReference>
<dbReference type="EMBL" id="JAVALS010000001">
    <property type="protein sequence ID" value="MDP5225940.1"/>
    <property type="molecule type" value="Genomic_DNA"/>
</dbReference>
<reference evidence="1 2" key="1">
    <citation type="submission" date="2023-08" db="EMBL/GenBank/DDBJ databases">
        <title>Arthrobacter horti sp. nov., isolated from forest soil.</title>
        <authorList>
            <person name="Park M."/>
        </authorList>
    </citation>
    <scope>NUCLEOTIDE SEQUENCE [LARGE SCALE GENOMIC DNA]</scope>
    <source>
        <strain evidence="1 2">YJM1</strain>
    </source>
</reference>
<organism evidence="1 2">
    <name type="scientific">Arthrobacter horti</name>
    <dbReference type="NCBI Taxonomy" id="3068273"/>
    <lineage>
        <taxon>Bacteria</taxon>
        <taxon>Bacillati</taxon>
        <taxon>Actinomycetota</taxon>
        <taxon>Actinomycetes</taxon>
        <taxon>Micrococcales</taxon>
        <taxon>Micrococcaceae</taxon>
        <taxon>Arthrobacter</taxon>
    </lineage>
</organism>